<comment type="caution">
    <text evidence="19">Lacks conserved residue(s) required for the propagation of feature annotation.</text>
</comment>
<evidence type="ECO:0000313" key="21">
    <source>
        <dbReference type="Proteomes" id="UP000199662"/>
    </source>
</evidence>
<proteinExistence type="inferred from homology"/>
<accession>A0A1H6XFS4</accession>
<keyword evidence="9 19" id="KW-0808">Transferase</keyword>
<dbReference type="PANTHER" id="PTHR34148">
    <property type="entry name" value="ADENOSYLCOBINAMIDE-GDP RIBAZOLETRANSFERASE"/>
    <property type="match status" value="1"/>
</dbReference>
<comment type="pathway">
    <text evidence="3 19">Cofactor biosynthesis; adenosylcobalamin biosynthesis; adenosylcobalamin from cob(II)yrinate a,c-diamide: step 7/7.</text>
</comment>
<keyword evidence="11 19" id="KW-0460">Magnesium</keyword>
<comment type="cofactor">
    <cofactor evidence="1 19">
        <name>Mg(2+)</name>
        <dbReference type="ChEBI" id="CHEBI:18420"/>
    </cofactor>
</comment>
<comment type="catalytic activity">
    <reaction evidence="17 19">
        <text>alpha-ribazole + adenosylcob(III)inamide-GDP = adenosylcob(III)alamin + GMP + H(+)</text>
        <dbReference type="Rhea" id="RHEA:16049"/>
        <dbReference type="ChEBI" id="CHEBI:10329"/>
        <dbReference type="ChEBI" id="CHEBI:15378"/>
        <dbReference type="ChEBI" id="CHEBI:18408"/>
        <dbReference type="ChEBI" id="CHEBI:58115"/>
        <dbReference type="ChEBI" id="CHEBI:60487"/>
        <dbReference type="EC" id="2.7.8.26"/>
    </reaction>
</comment>
<evidence type="ECO:0000256" key="2">
    <source>
        <dbReference type="ARBA" id="ARBA00004651"/>
    </source>
</evidence>
<keyword evidence="12 19" id="KW-1133">Transmembrane helix</keyword>
<dbReference type="InterPro" id="IPR003805">
    <property type="entry name" value="CobS"/>
</dbReference>
<evidence type="ECO:0000256" key="12">
    <source>
        <dbReference type="ARBA" id="ARBA00022989"/>
    </source>
</evidence>
<dbReference type="Pfam" id="PF02654">
    <property type="entry name" value="CobS"/>
    <property type="match status" value="1"/>
</dbReference>
<dbReference type="NCBIfam" id="TIGR00317">
    <property type="entry name" value="cobS"/>
    <property type="match status" value="1"/>
</dbReference>
<feature type="transmembrane region" description="Helical" evidence="19">
    <location>
        <begin position="33"/>
        <end position="53"/>
    </location>
</feature>
<evidence type="ECO:0000256" key="5">
    <source>
        <dbReference type="ARBA" id="ARBA00013200"/>
    </source>
</evidence>
<evidence type="ECO:0000256" key="4">
    <source>
        <dbReference type="ARBA" id="ARBA00010561"/>
    </source>
</evidence>
<evidence type="ECO:0000256" key="1">
    <source>
        <dbReference type="ARBA" id="ARBA00001946"/>
    </source>
</evidence>
<dbReference type="GO" id="GO:0008818">
    <property type="term" value="F:cobalamin 5'-phosphate synthase activity"/>
    <property type="evidence" value="ECO:0007669"/>
    <property type="project" value="UniProtKB-UniRule"/>
</dbReference>
<keyword evidence="8 19" id="KW-0169">Cobalamin biosynthesis</keyword>
<evidence type="ECO:0000256" key="8">
    <source>
        <dbReference type="ARBA" id="ARBA00022573"/>
    </source>
</evidence>
<evidence type="ECO:0000256" key="10">
    <source>
        <dbReference type="ARBA" id="ARBA00022692"/>
    </source>
</evidence>
<comment type="function">
    <text evidence="14 19">Joins adenosylcobinamide-GDP and alpha-ribazole to generate adenosylcobalamin (Ado-cobalamin). Also synthesizes adenosylcobalamin 5'-phosphate from adenosylcobinamide-GDP and alpha-ribazole 5'-phosphate.</text>
</comment>
<evidence type="ECO:0000256" key="14">
    <source>
        <dbReference type="ARBA" id="ARBA00025228"/>
    </source>
</evidence>
<gene>
    <name evidence="19" type="primary">cobS</name>
    <name evidence="20" type="ORF">SAMN05660742_105109</name>
</gene>
<evidence type="ECO:0000256" key="17">
    <source>
        <dbReference type="ARBA" id="ARBA00048623"/>
    </source>
</evidence>
<evidence type="ECO:0000313" key="20">
    <source>
        <dbReference type="EMBL" id="SEJ27953.1"/>
    </source>
</evidence>
<evidence type="ECO:0000256" key="18">
    <source>
        <dbReference type="ARBA" id="ARBA00049504"/>
    </source>
</evidence>
<evidence type="ECO:0000256" key="3">
    <source>
        <dbReference type="ARBA" id="ARBA00004663"/>
    </source>
</evidence>
<dbReference type="PANTHER" id="PTHR34148:SF1">
    <property type="entry name" value="ADENOSYLCOBINAMIDE-GDP RIBAZOLETRANSFERASE"/>
    <property type="match status" value="1"/>
</dbReference>
<dbReference type="EMBL" id="FNZK01000005">
    <property type="protein sequence ID" value="SEJ27953.1"/>
    <property type="molecule type" value="Genomic_DNA"/>
</dbReference>
<sequence length="250" mass="27506">MKACILMIQFFTRIPIYTQLTVKIEDFPRSICYLPIVGLLLGLLNVIFFALAYQVFAQNVAITLVLISNVCLTGAFHLDGLADTCDGIFSGRSRERILEIMHDSRIGTNGAVAVGLDFLLRFACLSSLDLQQTILVLLSAPILSRSLNPILMRAKYAREEGLGNLFIGKIEPINLYKSLFLGGFFVVVLNGILCGSILYFASLGFVFCYKWYIVRLLDGMTGDTLGAGNELGEIVVMLLFSGLVRQGLLS</sequence>
<evidence type="ECO:0000256" key="11">
    <source>
        <dbReference type="ARBA" id="ARBA00022842"/>
    </source>
</evidence>
<name>A0A1H6XFS4_9FIRM</name>
<dbReference type="AlphaFoldDB" id="A0A1H6XFS4"/>
<dbReference type="Proteomes" id="UP000199662">
    <property type="component" value="Unassembled WGS sequence"/>
</dbReference>
<dbReference type="STRING" id="84035.SAMN05660742_105109"/>
<organism evidence="20 21">
    <name type="scientific">Propionispira arboris</name>
    <dbReference type="NCBI Taxonomy" id="84035"/>
    <lineage>
        <taxon>Bacteria</taxon>
        <taxon>Bacillati</taxon>
        <taxon>Bacillota</taxon>
        <taxon>Negativicutes</taxon>
        <taxon>Selenomonadales</taxon>
        <taxon>Selenomonadaceae</taxon>
        <taxon>Propionispira</taxon>
    </lineage>
</organism>
<dbReference type="GO" id="GO:0009236">
    <property type="term" value="P:cobalamin biosynthetic process"/>
    <property type="evidence" value="ECO:0007669"/>
    <property type="project" value="UniProtKB-UniRule"/>
</dbReference>
<dbReference type="EC" id="2.7.8.26" evidence="5 19"/>
<dbReference type="UniPathway" id="UPA00148">
    <property type="reaction ID" value="UER00238"/>
</dbReference>
<reference evidence="20 21" key="1">
    <citation type="submission" date="2016-10" db="EMBL/GenBank/DDBJ databases">
        <authorList>
            <person name="de Groot N.N."/>
        </authorList>
    </citation>
    <scope>NUCLEOTIDE SEQUENCE [LARGE SCALE GENOMIC DNA]</scope>
    <source>
        <strain evidence="20 21">DSM 2179</strain>
    </source>
</reference>
<protein>
    <recommendedName>
        <fullName evidence="6 19">Adenosylcobinamide-GDP ribazoletransferase</fullName>
        <ecNumber evidence="5 19">2.7.8.26</ecNumber>
    </recommendedName>
    <alternativeName>
        <fullName evidence="16 19">Cobalamin synthase</fullName>
    </alternativeName>
    <alternativeName>
        <fullName evidence="15 19">Cobalamin-5'-phosphate synthase</fullName>
    </alternativeName>
</protein>
<evidence type="ECO:0000256" key="7">
    <source>
        <dbReference type="ARBA" id="ARBA00022475"/>
    </source>
</evidence>
<keyword evidence="10 19" id="KW-0812">Transmembrane</keyword>
<evidence type="ECO:0000256" key="9">
    <source>
        <dbReference type="ARBA" id="ARBA00022679"/>
    </source>
</evidence>
<evidence type="ECO:0000256" key="13">
    <source>
        <dbReference type="ARBA" id="ARBA00023136"/>
    </source>
</evidence>
<comment type="catalytic activity">
    <reaction evidence="18 19">
        <text>alpha-ribazole 5'-phosphate + adenosylcob(III)inamide-GDP = adenosylcob(III)alamin 5'-phosphate + GMP + H(+)</text>
        <dbReference type="Rhea" id="RHEA:23560"/>
        <dbReference type="ChEBI" id="CHEBI:15378"/>
        <dbReference type="ChEBI" id="CHEBI:57918"/>
        <dbReference type="ChEBI" id="CHEBI:58115"/>
        <dbReference type="ChEBI" id="CHEBI:60487"/>
        <dbReference type="ChEBI" id="CHEBI:60493"/>
        <dbReference type="EC" id="2.7.8.26"/>
    </reaction>
</comment>
<feature type="transmembrane region" description="Helical" evidence="19">
    <location>
        <begin position="179"/>
        <end position="212"/>
    </location>
</feature>
<dbReference type="HAMAP" id="MF_00719">
    <property type="entry name" value="CobS"/>
    <property type="match status" value="1"/>
</dbReference>
<evidence type="ECO:0000256" key="16">
    <source>
        <dbReference type="ARBA" id="ARBA00032853"/>
    </source>
</evidence>
<comment type="similarity">
    <text evidence="4 19">Belongs to the CobS family.</text>
</comment>
<evidence type="ECO:0000256" key="6">
    <source>
        <dbReference type="ARBA" id="ARBA00015850"/>
    </source>
</evidence>
<dbReference type="GO" id="GO:0051073">
    <property type="term" value="F:adenosylcobinamide-GDP ribazoletransferase activity"/>
    <property type="evidence" value="ECO:0007669"/>
    <property type="project" value="UniProtKB-UniRule"/>
</dbReference>
<feature type="transmembrane region" description="Helical" evidence="19">
    <location>
        <begin position="60"/>
        <end position="78"/>
    </location>
</feature>
<dbReference type="RefSeq" id="WP_177177503.1">
    <property type="nucleotide sequence ID" value="NZ_FNZK01000005.1"/>
</dbReference>
<keyword evidence="7 19" id="KW-1003">Cell membrane</keyword>
<evidence type="ECO:0000256" key="15">
    <source>
        <dbReference type="ARBA" id="ARBA00032605"/>
    </source>
</evidence>
<keyword evidence="21" id="KW-1185">Reference proteome</keyword>
<evidence type="ECO:0000256" key="19">
    <source>
        <dbReference type="HAMAP-Rule" id="MF_00719"/>
    </source>
</evidence>
<comment type="subcellular location">
    <subcellularLocation>
        <location evidence="2 19">Cell membrane</location>
        <topology evidence="2 19">Multi-pass membrane protein</topology>
    </subcellularLocation>
</comment>
<keyword evidence="13 19" id="KW-0472">Membrane</keyword>
<dbReference type="GO" id="GO:0005886">
    <property type="term" value="C:plasma membrane"/>
    <property type="evidence" value="ECO:0007669"/>
    <property type="project" value="UniProtKB-SubCell"/>
</dbReference>